<name>A0ABY0CUA4_9DELT</name>
<evidence type="ECO:0000313" key="9">
    <source>
        <dbReference type="EMBL" id="RVU45918.1"/>
    </source>
</evidence>
<dbReference type="Gene3D" id="1.10.287.470">
    <property type="entry name" value="Helix hairpin bin"/>
    <property type="match status" value="1"/>
</dbReference>
<dbReference type="EMBL" id="SADD01000003">
    <property type="protein sequence ID" value="RVU45918.1"/>
    <property type="molecule type" value="Genomic_DNA"/>
</dbReference>
<comment type="caution">
    <text evidence="9">The sequence shown here is derived from an EMBL/GenBank/DDBJ whole genome shotgun (WGS) entry which is preliminary data.</text>
</comment>
<dbReference type="SUPFAM" id="SSF111369">
    <property type="entry name" value="HlyD-like secretion proteins"/>
    <property type="match status" value="1"/>
</dbReference>
<feature type="compositionally biased region" description="Basic and acidic residues" evidence="5">
    <location>
        <begin position="421"/>
        <end position="430"/>
    </location>
</feature>
<keyword evidence="3 4" id="KW-0175">Coiled coil</keyword>
<accession>A0ABY0CUA4</accession>
<evidence type="ECO:0000259" key="8">
    <source>
        <dbReference type="Pfam" id="PF25954"/>
    </source>
</evidence>
<evidence type="ECO:0000256" key="6">
    <source>
        <dbReference type="SAM" id="Phobius"/>
    </source>
</evidence>
<dbReference type="Gene3D" id="2.40.30.170">
    <property type="match status" value="1"/>
</dbReference>
<dbReference type="PANTHER" id="PTHR32347">
    <property type="entry name" value="EFFLUX SYSTEM COMPONENT YKNX-RELATED"/>
    <property type="match status" value="1"/>
</dbReference>
<gene>
    <name evidence="9" type="ORF">EA187_09170</name>
</gene>
<evidence type="ECO:0000256" key="1">
    <source>
        <dbReference type="ARBA" id="ARBA00004196"/>
    </source>
</evidence>
<evidence type="ECO:0000256" key="5">
    <source>
        <dbReference type="SAM" id="MobiDB-lite"/>
    </source>
</evidence>
<dbReference type="Gene3D" id="2.40.420.20">
    <property type="match status" value="1"/>
</dbReference>
<feature type="domain" description="Multidrug resistance protein MdtA-like barrel-sandwich hybrid" evidence="7">
    <location>
        <begin position="80"/>
        <end position="232"/>
    </location>
</feature>
<organism evidence="9 10">
    <name type="scientific">Lujinxingia sediminis</name>
    <dbReference type="NCBI Taxonomy" id="2480984"/>
    <lineage>
        <taxon>Bacteria</taxon>
        <taxon>Deltaproteobacteria</taxon>
        <taxon>Bradymonadales</taxon>
        <taxon>Lujinxingiaceae</taxon>
        <taxon>Lujinxingia</taxon>
    </lineage>
</organism>
<dbReference type="InterPro" id="IPR050465">
    <property type="entry name" value="UPF0194_transport"/>
</dbReference>
<feature type="domain" description="CusB-like beta-barrel" evidence="8">
    <location>
        <begin position="247"/>
        <end position="321"/>
    </location>
</feature>
<keyword evidence="6" id="KW-0812">Transmembrane</keyword>
<evidence type="ECO:0000259" key="7">
    <source>
        <dbReference type="Pfam" id="PF25917"/>
    </source>
</evidence>
<feature type="coiled-coil region" evidence="4">
    <location>
        <begin position="180"/>
        <end position="207"/>
    </location>
</feature>
<evidence type="ECO:0000256" key="2">
    <source>
        <dbReference type="ARBA" id="ARBA00009477"/>
    </source>
</evidence>
<evidence type="ECO:0000256" key="3">
    <source>
        <dbReference type="ARBA" id="ARBA00023054"/>
    </source>
</evidence>
<dbReference type="NCBIfam" id="TIGR01730">
    <property type="entry name" value="RND_mfp"/>
    <property type="match status" value="1"/>
</dbReference>
<feature type="region of interest" description="Disordered" evidence="5">
    <location>
        <begin position="409"/>
        <end position="437"/>
    </location>
</feature>
<evidence type="ECO:0000313" key="10">
    <source>
        <dbReference type="Proteomes" id="UP000282926"/>
    </source>
</evidence>
<comment type="similarity">
    <text evidence="2">Belongs to the membrane fusion protein (MFP) (TC 8.A.1) family.</text>
</comment>
<dbReference type="InterPro" id="IPR058792">
    <property type="entry name" value="Beta-barrel_RND_2"/>
</dbReference>
<keyword evidence="6" id="KW-1133">Transmembrane helix</keyword>
<proteinExistence type="inferred from homology"/>
<dbReference type="InterPro" id="IPR058625">
    <property type="entry name" value="MdtA-like_BSH"/>
</dbReference>
<dbReference type="InterPro" id="IPR006143">
    <property type="entry name" value="RND_pump_MFP"/>
</dbReference>
<dbReference type="Pfam" id="PF25917">
    <property type="entry name" value="BSH_RND"/>
    <property type="match status" value="1"/>
</dbReference>
<sequence length="437" mass="46804">MMTTPRPLPDPETIERTLARSRRGRLPMWVGSTLVVGGLIAAVAWWQSPGEQPIHWQTQPADRGDIIVSASATGTVEARRTVTIGAEISGKLATVNVQKNEEVEEGQVLATFDTTVLESQLALARAGLASAQASLRRAQASLDEAEGEERRTRSLVEREVGAQAELEAARARTLRAQADRDQSRADVQRARAQVDDVQTQLERATITSPIDGVILARHVEPGMTVASSLQAPELFLAAEDLARMRLQVWVDEADVGLVKPGQQATFSVSAWPGQTFDATVESLDLAPTLTENVVTYVAELSVDNSERLLRPGMSAAVTIITETLTGVLRVPNAALRFTPPAPEEEARPGGGLLPRFGRWGGRGGGAAQGVGTVYVLQKGEPTELRVHTGRSDGRFTQITSGELEADTELLIGFSEGPPPEDGPRGAREPSAKQGGKR</sequence>
<keyword evidence="10" id="KW-1185">Reference proteome</keyword>
<feature type="coiled-coil region" evidence="4">
    <location>
        <begin position="128"/>
        <end position="155"/>
    </location>
</feature>
<protein>
    <submittedName>
        <fullName evidence="9">Efflux RND transporter periplasmic adaptor subunit</fullName>
    </submittedName>
</protein>
<keyword evidence="6" id="KW-0472">Membrane</keyword>
<dbReference type="Gene3D" id="2.40.50.100">
    <property type="match status" value="1"/>
</dbReference>
<dbReference type="Pfam" id="PF25954">
    <property type="entry name" value="Beta-barrel_RND_2"/>
    <property type="match status" value="1"/>
</dbReference>
<dbReference type="PANTHER" id="PTHR32347:SF14">
    <property type="entry name" value="EFFLUX SYSTEM COMPONENT YKNX-RELATED"/>
    <property type="match status" value="1"/>
</dbReference>
<reference evidence="9 10" key="1">
    <citation type="submission" date="2019-01" db="EMBL/GenBank/DDBJ databases">
        <title>Lujinxingia litoralis gen. nov., sp. nov. and Lujinxingia sediminis gen. nov., sp. nov., new members in the order Bradymonadales, isolated from coastal sediment.</title>
        <authorList>
            <person name="Li C.-M."/>
        </authorList>
    </citation>
    <scope>NUCLEOTIDE SEQUENCE [LARGE SCALE GENOMIC DNA]</scope>
    <source>
        <strain evidence="9 10">SEH01</strain>
    </source>
</reference>
<feature type="transmembrane region" description="Helical" evidence="6">
    <location>
        <begin position="26"/>
        <end position="46"/>
    </location>
</feature>
<comment type="subcellular location">
    <subcellularLocation>
        <location evidence="1">Cell envelope</location>
    </subcellularLocation>
</comment>
<evidence type="ECO:0000256" key="4">
    <source>
        <dbReference type="SAM" id="Coils"/>
    </source>
</evidence>
<dbReference type="Proteomes" id="UP000282926">
    <property type="component" value="Unassembled WGS sequence"/>
</dbReference>